<dbReference type="AlphaFoldDB" id="A0A0A9DAY2"/>
<protein>
    <submittedName>
        <fullName evidence="2">Uncharacterized protein</fullName>
    </submittedName>
</protein>
<evidence type="ECO:0000256" key="1">
    <source>
        <dbReference type="SAM" id="MobiDB-lite"/>
    </source>
</evidence>
<feature type="compositionally biased region" description="Basic residues" evidence="1">
    <location>
        <begin position="25"/>
        <end position="34"/>
    </location>
</feature>
<sequence length="142" mass="15522">MAARCSAGLHRDPHAPKREGGRRERWMRRRRRSRAPGAVQDAAQRIPCLNRDSCWRRDSDGRSARAGAVAVPEHGGDRAWLAVAAMELPSSGPPTAPSPATSASGFTSSSLSFLLRNQADYVGSPLLSVRKLFHQGCIQTFW</sequence>
<proteinExistence type="predicted"/>
<evidence type="ECO:0000313" key="2">
    <source>
        <dbReference type="EMBL" id="JAD80907.1"/>
    </source>
</evidence>
<reference evidence="2" key="2">
    <citation type="journal article" date="2015" name="Data Brief">
        <title>Shoot transcriptome of the giant reed, Arundo donax.</title>
        <authorList>
            <person name="Barrero R.A."/>
            <person name="Guerrero F.D."/>
            <person name="Moolhuijzen P."/>
            <person name="Goolsby J.A."/>
            <person name="Tidwell J."/>
            <person name="Bellgard S.E."/>
            <person name="Bellgard M.I."/>
        </authorList>
    </citation>
    <scope>NUCLEOTIDE SEQUENCE</scope>
    <source>
        <tissue evidence="2">Shoot tissue taken approximately 20 cm above the soil surface</tissue>
    </source>
</reference>
<name>A0A0A9DAY2_ARUDO</name>
<accession>A0A0A9DAY2</accession>
<dbReference type="EMBL" id="GBRH01216988">
    <property type="protein sequence ID" value="JAD80907.1"/>
    <property type="molecule type" value="Transcribed_RNA"/>
</dbReference>
<reference evidence="2" key="1">
    <citation type="submission" date="2014-09" db="EMBL/GenBank/DDBJ databases">
        <authorList>
            <person name="Magalhaes I.L.F."/>
            <person name="Oliveira U."/>
            <person name="Santos F.R."/>
            <person name="Vidigal T.H.D.A."/>
            <person name="Brescovit A.D."/>
            <person name="Santos A.J."/>
        </authorList>
    </citation>
    <scope>NUCLEOTIDE SEQUENCE</scope>
    <source>
        <tissue evidence="2">Shoot tissue taken approximately 20 cm above the soil surface</tissue>
    </source>
</reference>
<feature type="region of interest" description="Disordered" evidence="1">
    <location>
        <begin position="1"/>
        <end position="42"/>
    </location>
</feature>
<feature type="compositionally biased region" description="Basic and acidic residues" evidence="1">
    <location>
        <begin position="9"/>
        <end position="24"/>
    </location>
</feature>
<organism evidence="2">
    <name type="scientific">Arundo donax</name>
    <name type="common">Giant reed</name>
    <name type="synonym">Donax arundinaceus</name>
    <dbReference type="NCBI Taxonomy" id="35708"/>
    <lineage>
        <taxon>Eukaryota</taxon>
        <taxon>Viridiplantae</taxon>
        <taxon>Streptophyta</taxon>
        <taxon>Embryophyta</taxon>
        <taxon>Tracheophyta</taxon>
        <taxon>Spermatophyta</taxon>
        <taxon>Magnoliopsida</taxon>
        <taxon>Liliopsida</taxon>
        <taxon>Poales</taxon>
        <taxon>Poaceae</taxon>
        <taxon>PACMAD clade</taxon>
        <taxon>Arundinoideae</taxon>
        <taxon>Arundineae</taxon>
        <taxon>Arundo</taxon>
    </lineage>
</organism>